<protein>
    <recommendedName>
        <fullName evidence="9">Di-N-acetylchitobiase</fullName>
    </recommendedName>
</protein>
<dbReference type="InterPro" id="IPR001223">
    <property type="entry name" value="Glyco_hydro18_cat"/>
</dbReference>
<dbReference type="PANTHER" id="PTHR46290">
    <property type="entry name" value="DI-N-ACETYLCHITOBIASE"/>
    <property type="match status" value="1"/>
</dbReference>
<evidence type="ECO:0000256" key="2">
    <source>
        <dbReference type="ARBA" id="ARBA00009336"/>
    </source>
</evidence>
<comment type="function">
    <text evidence="8">Involved in the degradation of asparagine-linked glycoproteins. Hydrolyze of N-acetyl-beta-D-glucosamine (1-4)N-acetylglucosamine chitobiose core from the reducing end of the bond, it requires prior cleavage by glycosylasparaginase.</text>
</comment>
<dbReference type="OrthoDB" id="73875at2759"/>
<organism evidence="13 14">
    <name type="scientific">Dreissena polymorpha</name>
    <name type="common">Zebra mussel</name>
    <name type="synonym">Mytilus polymorpha</name>
    <dbReference type="NCBI Taxonomy" id="45954"/>
    <lineage>
        <taxon>Eukaryota</taxon>
        <taxon>Metazoa</taxon>
        <taxon>Spiralia</taxon>
        <taxon>Lophotrochozoa</taxon>
        <taxon>Mollusca</taxon>
        <taxon>Bivalvia</taxon>
        <taxon>Autobranchia</taxon>
        <taxon>Heteroconchia</taxon>
        <taxon>Euheterodonta</taxon>
        <taxon>Imparidentia</taxon>
        <taxon>Neoheterodontei</taxon>
        <taxon>Myida</taxon>
        <taxon>Dreissenoidea</taxon>
        <taxon>Dreissenidae</taxon>
        <taxon>Dreissena</taxon>
    </lineage>
</organism>
<proteinExistence type="inferred from homology"/>
<dbReference type="InterPro" id="IPR029070">
    <property type="entry name" value="Chitinase_insertion_sf"/>
</dbReference>
<keyword evidence="7 10" id="KW-0326">Glycosidase</keyword>
<keyword evidence="6" id="KW-0458">Lysosome</keyword>
<evidence type="ECO:0000256" key="9">
    <source>
        <dbReference type="ARBA" id="ARBA00074174"/>
    </source>
</evidence>
<dbReference type="InterPro" id="IPR011583">
    <property type="entry name" value="Chitinase_II/V-like_cat"/>
</dbReference>
<comment type="subcellular location">
    <subcellularLocation>
        <location evidence="1">Lysosome</location>
    </subcellularLocation>
</comment>
<keyword evidence="14" id="KW-1185">Reference proteome</keyword>
<evidence type="ECO:0000256" key="7">
    <source>
        <dbReference type="ARBA" id="ARBA00023295"/>
    </source>
</evidence>
<evidence type="ECO:0000256" key="8">
    <source>
        <dbReference type="ARBA" id="ARBA00055477"/>
    </source>
</evidence>
<dbReference type="PROSITE" id="PS01095">
    <property type="entry name" value="GH18_1"/>
    <property type="match status" value="1"/>
</dbReference>
<dbReference type="GO" id="GO:0006032">
    <property type="term" value="P:chitin catabolic process"/>
    <property type="evidence" value="ECO:0007669"/>
    <property type="project" value="UniProtKB-ARBA"/>
</dbReference>
<evidence type="ECO:0000256" key="11">
    <source>
        <dbReference type="RuleBase" id="RU004453"/>
    </source>
</evidence>
<evidence type="ECO:0000256" key="10">
    <source>
        <dbReference type="RuleBase" id="RU000489"/>
    </source>
</evidence>
<keyword evidence="5" id="KW-0325">Glycoprotein</keyword>
<gene>
    <name evidence="13" type="ORF">DPMN_062221</name>
</gene>
<evidence type="ECO:0000259" key="12">
    <source>
        <dbReference type="PROSITE" id="PS51910"/>
    </source>
</evidence>
<keyword evidence="4 10" id="KW-0378">Hydrolase</keyword>
<comment type="similarity">
    <text evidence="2 11">Belongs to the glycosyl hydrolase 18 family.</text>
</comment>
<dbReference type="FunFam" id="3.10.50.10:FF:000006">
    <property type="entry name" value="Chitobiase, di-N-acetyl"/>
    <property type="match status" value="1"/>
</dbReference>
<dbReference type="InterPro" id="IPR001579">
    <property type="entry name" value="Glyco_hydro_18_chit_AS"/>
</dbReference>
<dbReference type="Pfam" id="PF00704">
    <property type="entry name" value="Glyco_hydro_18"/>
    <property type="match status" value="1"/>
</dbReference>
<dbReference type="GO" id="GO:0004568">
    <property type="term" value="F:chitinase activity"/>
    <property type="evidence" value="ECO:0007669"/>
    <property type="project" value="UniProtKB-ARBA"/>
</dbReference>
<dbReference type="Proteomes" id="UP000828390">
    <property type="component" value="Unassembled WGS sequence"/>
</dbReference>
<evidence type="ECO:0000313" key="13">
    <source>
        <dbReference type="EMBL" id="KAH3719389.1"/>
    </source>
</evidence>
<evidence type="ECO:0000313" key="14">
    <source>
        <dbReference type="Proteomes" id="UP000828390"/>
    </source>
</evidence>
<evidence type="ECO:0000256" key="5">
    <source>
        <dbReference type="ARBA" id="ARBA00023180"/>
    </source>
</evidence>
<comment type="caution">
    <text evidence="13">The sequence shown here is derived from an EMBL/GenBank/DDBJ whole genome shotgun (WGS) entry which is preliminary data.</text>
</comment>
<dbReference type="GO" id="GO:0009313">
    <property type="term" value="P:oligosaccharide catabolic process"/>
    <property type="evidence" value="ECO:0007669"/>
    <property type="project" value="TreeGrafter"/>
</dbReference>
<dbReference type="GO" id="GO:0005615">
    <property type="term" value="C:extracellular space"/>
    <property type="evidence" value="ECO:0007669"/>
    <property type="project" value="TreeGrafter"/>
</dbReference>
<dbReference type="Gene3D" id="3.10.50.10">
    <property type="match status" value="1"/>
</dbReference>
<accession>A0A9D4HJ44</accession>
<evidence type="ECO:0000256" key="1">
    <source>
        <dbReference type="ARBA" id="ARBA00004371"/>
    </source>
</evidence>
<reference evidence="13" key="1">
    <citation type="journal article" date="2019" name="bioRxiv">
        <title>The Genome of the Zebra Mussel, Dreissena polymorpha: A Resource for Invasive Species Research.</title>
        <authorList>
            <person name="McCartney M.A."/>
            <person name="Auch B."/>
            <person name="Kono T."/>
            <person name="Mallez S."/>
            <person name="Zhang Y."/>
            <person name="Obille A."/>
            <person name="Becker A."/>
            <person name="Abrahante J.E."/>
            <person name="Garbe J."/>
            <person name="Badalamenti J.P."/>
            <person name="Herman A."/>
            <person name="Mangelson H."/>
            <person name="Liachko I."/>
            <person name="Sullivan S."/>
            <person name="Sone E.D."/>
            <person name="Koren S."/>
            <person name="Silverstein K.A.T."/>
            <person name="Beckman K.B."/>
            <person name="Gohl D.M."/>
        </authorList>
    </citation>
    <scope>NUCLEOTIDE SEQUENCE</scope>
    <source>
        <strain evidence="13">Duluth1</strain>
        <tissue evidence="13">Whole animal</tissue>
    </source>
</reference>
<dbReference type="SMART" id="SM00636">
    <property type="entry name" value="Glyco_18"/>
    <property type="match status" value="1"/>
</dbReference>
<dbReference type="InterPro" id="IPR051887">
    <property type="entry name" value="GH18_Domain-Containing"/>
</dbReference>
<evidence type="ECO:0000256" key="4">
    <source>
        <dbReference type="ARBA" id="ARBA00022801"/>
    </source>
</evidence>
<dbReference type="InterPro" id="IPR017853">
    <property type="entry name" value="GH"/>
</dbReference>
<dbReference type="GO" id="GO:0008061">
    <property type="term" value="F:chitin binding"/>
    <property type="evidence" value="ECO:0007669"/>
    <property type="project" value="InterPro"/>
</dbReference>
<dbReference type="AlphaFoldDB" id="A0A9D4HJ44"/>
<sequence length="389" mass="43640">MDGRVVATGFALTLIGVVLGYVIFAPKGSDPTTNVCPCSEARFCERISDTTRKEIFIFSLTPKAQAWRFYDWTKVTTVVMVGYLDMELVCTAHKYGARAITIGDVSTDVLPDATKRAAWIQQQLAVADKYFLDGINFDYEDPISASQPEVRDGYTALVRETRAAFTTKYANSQVSVDVAWSPDCIDGRCYDYVGLSRVSDFLFVMAYDEQSQITGPCIAMANSGLSRAMSGIEDFLSLDIPADRLVLGVPWYGYDYTCLNVTKDNICSIKPVPFRGVYCSDAAGSQINYYSTIRLLPTSTTGRIFDQETQSPYFNYVNQGVTHQIRYDDPESLGIKYTYAVDQDLRGVGMWNSECVDYISQDARDIQAVREMWGALPVYKPQNIRRHQR</sequence>
<dbReference type="Gene3D" id="3.20.20.80">
    <property type="entry name" value="Glycosidases"/>
    <property type="match status" value="1"/>
</dbReference>
<evidence type="ECO:0000256" key="3">
    <source>
        <dbReference type="ARBA" id="ARBA00022729"/>
    </source>
</evidence>
<keyword evidence="3" id="KW-0732">Signal</keyword>
<dbReference type="SUPFAM" id="SSF51445">
    <property type="entry name" value="(Trans)glycosidases"/>
    <property type="match status" value="1"/>
</dbReference>
<reference evidence="13" key="2">
    <citation type="submission" date="2020-11" db="EMBL/GenBank/DDBJ databases">
        <authorList>
            <person name="McCartney M.A."/>
            <person name="Auch B."/>
            <person name="Kono T."/>
            <person name="Mallez S."/>
            <person name="Becker A."/>
            <person name="Gohl D.M."/>
            <person name="Silverstein K.A.T."/>
            <person name="Koren S."/>
            <person name="Bechman K.B."/>
            <person name="Herman A."/>
            <person name="Abrahante J.E."/>
            <person name="Garbe J."/>
        </authorList>
    </citation>
    <scope>NUCLEOTIDE SEQUENCE</scope>
    <source>
        <strain evidence="13">Duluth1</strain>
        <tissue evidence="13">Whole animal</tissue>
    </source>
</reference>
<dbReference type="PANTHER" id="PTHR46290:SF1">
    <property type="entry name" value="DI-N-ACETYLCHITOBIASE"/>
    <property type="match status" value="1"/>
</dbReference>
<dbReference type="FunFam" id="3.20.20.80:FF:000250">
    <property type="entry name" value="Probable di-N-acetylchitobiase 1"/>
    <property type="match status" value="1"/>
</dbReference>
<dbReference type="EMBL" id="JAIWYP010000013">
    <property type="protein sequence ID" value="KAH3719389.1"/>
    <property type="molecule type" value="Genomic_DNA"/>
</dbReference>
<feature type="domain" description="GH18" evidence="12">
    <location>
        <begin position="16"/>
        <end position="376"/>
    </location>
</feature>
<name>A0A9D4HJ44_DREPO</name>
<dbReference type="PROSITE" id="PS51910">
    <property type="entry name" value="GH18_2"/>
    <property type="match status" value="1"/>
</dbReference>
<evidence type="ECO:0000256" key="6">
    <source>
        <dbReference type="ARBA" id="ARBA00023228"/>
    </source>
</evidence>
<dbReference type="GO" id="GO:0005764">
    <property type="term" value="C:lysosome"/>
    <property type="evidence" value="ECO:0007669"/>
    <property type="project" value="UniProtKB-SubCell"/>
</dbReference>